<feature type="transmembrane region" description="Helical" evidence="1">
    <location>
        <begin position="158"/>
        <end position="184"/>
    </location>
</feature>
<dbReference type="AlphaFoldDB" id="A0A4R6XRR1"/>
<feature type="transmembrane region" description="Helical" evidence="1">
    <location>
        <begin position="91"/>
        <end position="115"/>
    </location>
</feature>
<dbReference type="EMBL" id="SNZB01000002">
    <property type="protein sequence ID" value="TDR22592.1"/>
    <property type="molecule type" value="Genomic_DNA"/>
</dbReference>
<feature type="transmembrane region" description="Helical" evidence="1">
    <location>
        <begin position="59"/>
        <end position="79"/>
    </location>
</feature>
<protein>
    <submittedName>
        <fullName evidence="2">Putative membrane protein</fullName>
    </submittedName>
</protein>
<keyword evidence="3" id="KW-1185">Reference proteome</keyword>
<dbReference type="Pfam" id="PF05684">
    <property type="entry name" value="DUF819"/>
    <property type="match status" value="1"/>
</dbReference>
<feature type="transmembrane region" description="Helical" evidence="1">
    <location>
        <begin position="35"/>
        <end position="53"/>
    </location>
</feature>
<dbReference type="PANTHER" id="PTHR34289">
    <property type="entry name" value="PROTEIN, PUTATIVE (DUF819)-RELATED"/>
    <property type="match status" value="1"/>
</dbReference>
<feature type="transmembrane region" description="Helical" evidence="1">
    <location>
        <begin position="6"/>
        <end position="23"/>
    </location>
</feature>
<dbReference type="PANTHER" id="PTHR34289:SF8">
    <property type="entry name" value="DUF819 DOMAIN-CONTAINING PROTEIN"/>
    <property type="match status" value="1"/>
</dbReference>
<evidence type="ECO:0000313" key="3">
    <source>
        <dbReference type="Proteomes" id="UP000295724"/>
    </source>
</evidence>
<feature type="transmembrane region" description="Helical" evidence="1">
    <location>
        <begin position="127"/>
        <end position="146"/>
    </location>
</feature>
<proteinExistence type="predicted"/>
<evidence type="ECO:0000256" key="1">
    <source>
        <dbReference type="SAM" id="Phobius"/>
    </source>
</evidence>
<organism evidence="2 3">
    <name type="scientific">Marinicella litoralis</name>
    <dbReference type="NCBI Taxonomy" id="644220"/>
    <lineage>
        <taxon>Bacteria</taxon>
        <taxon>Pseudomonadati</taxon>
        <taxon>Pseudomonadota</taxon>
        <taxon>Gammaproteobacteria</taxon>
        <taxon>Lysobacterales</taxon>
        <taxon>Marinicellaceae</taxon>
        <taxon>Marinicella</taxon>
    </lineage>
</organism>
<feature type="transmembrane region" description="Helical" evidence="1">
    <location>
        <begin position="358"/>
        <end position="379"/>
    </location>
</feature>
<accession>A0A4R6XRR1</accession>
<feature type="transmembrane region" description="Helical" evidence="1">
    <location>
        <begin position="266"/>
        <end position="286"/>
    </location>
</feature>
<dbReference type="InterPro" id="IPR008537">
    <property type="entry name" value="DUF819"/>
</dbReference>
<dbReference type="Proteomes" id="UP000295724">
    <property type="component" value="Unassembled WGS sequence"/>
</dbReference>
<keyword evidence="1" id="KW-0472">Membrane</keyword>
<feature type="transmembrane region" description="Helical" evidence="1">
    <location>
        <begin position="216"/>
        <end position="233"/>
    </location>
</feature>
<dbReference type="RefSeq" id="WP_211336997.1">
    <property type="nucleotide sequence ID" value="NZ_NIHB01000002.1"/>
</dbReference>
<gene>
    <name evidence="2" type="ORF">C8D91_1084</name>
</gene>
<keyword evidence="1" id="KW-0812">Transmembrane</keyword>
<keyword evidence="1" id="KW-1133">Transmembrane helix</keyword>
<name>A0A4R6XRR1_9GAMM</name>
<feature type="transmembrane region" description="Helical" evidence="1">
    <location>
        <begin position="298"/>
        <end position="321"/>
    </location>
</feature>
<sequence>MEFISDPIYVLTVLCLMVILAVYASKTRIGQKLGAALLVILFTAVLANINLIPTASNSIPLYSGIFKYVAPLAIFFLLLKVNITTIKQAGLPMIGLFLVGSLATTFGVLIAWVITSPENVFGENGKIIAGMLTGTYTGGSVNFNAVALEYGFQEKGALYAGVIAVDNVVTTLWIMVTLAMPVVLKKIWPAKATLKQPAQTEDTDQPEDESMDLTDLMWLLFLGLAAYLIAELIKVWLPQVPSILTLSTIGILLAQTQFVARLKGSHYLGLYLVYIFLAVIGAYCEISAVIELKNLGMTLLLFTGLAVVLHGLIMISVGGLLYRDWQMIAIVSQANIGGGTTALALAESFDRQELVLPAILVGSLGSALGTYLGFFVIYIL</sequence>
<evidence type="ECO:0000313" key="2">
    <source>
        <dbReference type="EMBL" id="TDR22592.1"/>
    </source>
</evidence>
<reference evidence="2 3" key="1">
    <citation type="submission" date="2019-03" db="EMBL/GenBank/DDBJ databases">
        <title>Genomic Encyclopedia of Type Strains, Phase IV (KMG-IV): sequencing the most valuable type-strain genomes for metagenomic binning, comparative biology and taxonomic classification.</title>
        <authorList>
            <person name="Goeker M."/>
        </authorList>
    </citation>
    <scope>NUCLEOTIDE SEQUENCE [LARGE SCALE GENOMIC DNA]</scope>
    <source>
        <strain evidence="2 3">DSM 25488</strain>
    </source>
</reference>
<feature type="transmembrane region" description="Helical" evidence="1">
    <location>
        <begin position="327"/>
        <end position="346"/>
    </location>
</feature>
<comment type="caution">
    <text evidence="2">The sequence shown here is derived from an EMBL/GenBank/DDBJ whole genome shotgun (WGS) entry which is preliminary data.</text>
</comment>